<gene>
    <name evidence="5" type="ORF">R3I93_008763</name>
</gene>
<proteinExistence type="predicted"/>
<feature type="disulfide bond" evidence="1">
    <location>
        <begin position="36"/>
        <end position="49"/>
    </location>
</feature>
<feature type="chain" id="PRO_5042952674" description="TNFR-Cys domain-containing protein" evidence="3">
    <location>
        <begin position="21"/>
        <end position="210"/>
    </location>
</feature>
<organism evidence="5 6">
    <name type="scientific">Phoxinus phoxinus</name>
    <name type="common">Eurasian minnow</name>
    <dbReference type="NCBI Taxonomy" id="58324"/>
    <lineage>
        <taxon>Eukaryota</taxon>
        <taxon>Metazoa</taxon>
        <taxon>Chordata</taxon>
        <taxon>Craniata</taxon>
        <taxon>Vertebrata</taxon>
        <taxon>Euteleostomi</taxon>
        <taxon>Actinopterygii</taxon>
        <taxon>Neopterygii</taxon>
        <taxon>Teleostei</taxon>
        <taxon>Ostariophysi</taxon>
        <taxon>Cypriniformes</taxon>
        <taxon>Leuciscidae</taxon>
        <taxon>Phoxininae</taxon>
        <taxon>Phoxinus</taxon>
    </lineage>
</organism>
<keyword evidence="6" id="KW-1185">Reference proteome</keyword>
<feature type="repeat" description="TNFR-Cys" evidence="1">
    <location>
        <begin position="22"/>
        <end position="58"/>
    </location>
</feature>
<dbReference type="InterPro" id="IPR001368">
    <property type="entry name" value="TNFR/NGFR_Cys_rich_reg"/>
</dbReference>
<reference evidence="5 6" key="1">
    <citation type="submission" date="2024-02" db="EMBL/GenBank/DDBJ databases">
        <title>Chromosome-level genome assembly of the Eurasian Minnow (Phoxinus phoxinus).</title>
        <authorList>
            <person name="Oriowo T.O."/>
            <person name="Martin S."/>
            <person name="Stange M."/>
            <person name="Chrysostomakis Y."/>
            <person name="Brown T."/>
            <person name="Winkler S."/>
            <person name="Kukowka S."/>
            <person name="Myers E.W."/>
            <person name="Bohne A."/>
        </authorList>
    </citation>
    <scope>NUCLEOTIDE SEQUENCE [LARGE SCALE GENOMIC DNA]</scope>
    <source>
        <strain evidence="5">ZFMK-TIS-60720</strain>
        <tissue evidence="5">Whole Organism</tissue>
    </source>
</reference>
<dbReference type="Proteomes" id="UP001364617">
    <property type="component" value="Unassembled WGS sequence"/>
</dbReference>
<dbReference type="SUPFAM" id="SSF57586">
    <property type="entry name" value="TNF receptor-like"/>
    <property type="match status" value="2"/>
</dbReference>
<feature type="domain" description="TNFR-Cys" evidence="4">
    <location>
        <begin position="22"/>
        <end position="58"/>
    </location>
</feature>
<dbReference type="InterPro" id="IPR053126">
    <property type="entry name" value="CD27_receptor"/>
</dbReference>
<feature type="disulfide bond" evidence="1">
    <location>
        <begin position="61"/>
        <end position="76"/>
    </location>
</feature>
<keyword evidence="1" id="KW-1015">Disulfide bond</keyword>
<feature type="repeat" description="TNFR-Cys" evidence="1">
    <location>
        <begin position="60"/>
        <end position="101"/>
    </location>
</feature>
<feature type="region of interest" description="Disordered" evidence="2">
    <location>
        <begin position="146"/>
        <end position="167"/>
    </location>
</feature>
<dbReference type="SMART" id="SM00208">
    <property type="entry name" value="TNFR"/>
    <property type="match status" value="2"/>
</dbReference>
<evidence type="ECO:0000256" key="1">
    <source>
        <dbReference type="PROSITE-ProRule" id="PRU00206"/>
    </source>
</evidence>
<protein>
    <recommendedName>
        <fullName evidence="4">TNFR-Cys domain-containing protein</fullName>
    </recommendedName>
</protein>
<comment type="caution">
    <text evidence="1">Lacks conserved residue(s) required for the propagation of feature annotation.</text>
</comment>
<dbReference type="PROSITE" id="PS50050">
    <property type="entry name" value="TNFR_NGFR_2"/>
    <property type="match status" value="2"/>
</dbReference>
<dbReference type="AlphaFoldDB" id="A0AAN9D5R1"/>
<evidence type="ECO:0000259" key="4">
    <source>
        <dbReference type="PROSITE" id="PS50050"/>
    </source>
</evidence>
<evidence type="ECO:0000313" key="5">
    <source>
        <dbReference type="EMBL" id="KAK7157379.1"/>
    </source>
</evidence>
<feature type="signal peptide" evidence="3">
    <location>
        <begin position="1"/>
        <end position="20"/>
    </location>
</feature>
<dbReference type="GO" id="GO:0009897">
    <property type="term" value="C:external side of plasma membrane"/>
    <property type="evidence" value="ECO:0007669"/>
    <property type="project" value="TreeGrafter"/>
</dbReference>
<keyword evidence="3" id="KW-0732">Signal</keyword>
<feature type="domain" description="TNFR-Cys" evidence="4">
    <location>
        <begin position="60"/>
        <end position="101"/>
    </location>
</feature>
<dbReference type="Gene3D" id="2.10.50.10">
    <property type="entry name" value="Tumor Necrosis Factor Receptor, subunit A, domain 2"/>
    <property type="match status" value="2"/>
</dbReference>
<accession>A0AAN9D5R1</accession>
<dbReference type="PANTHER" id="PTHR47496:SF1">
    <property type="entry name" value="CD27 ANTIGEN"/>
    <property type="match status" value="1"/>
</dbReference>
<dbReference type="EMBL" id="JAYKXH010000009">
    <property type="protein sequence ID" value="KAK7157379.1"/>
    <property type="molecule type" value="Genomic_DNA"/>
</dbReference>
<name>A0AAN9D5R1_9TELE</name>
<evidence type="ECO:0000313" key="6">
    <source>
        <dbReference type="Proteomes" id="UP001364617"/>
    </source>
</evidence>
<evidence type="ECO:0000256" key="3">
    <source>
        <dbReference type="SAM" id="SignalP"/>
    </source>
</evidence>
<evidence type="ECO:0000256" key="2">
    <source>
        <dbReference type="SAM" id="MobiDB-lite"/>
    </source>
</evidence>
<dbReference type="CDD" id="cd00185">
    <property type="entry name" value="TNFRSF"/>
    <property type="match status" value="1"/>
</dbReference>
<dbReference type="GO" id="GO:0043066">
    <property type="term" value="P:negative regulation of apoptotic process"/>
    <property type="evidence" value="ECO:0007669"/>
    <property type="project" value="TreeGrafter"/>
</dbReference>
<comment type="caution">
    <text evidence="5">The sequence shown here is derived from an EMBL/GenBank/DDBJ whole genome shotgun (WGS) entry which is preliminary data.</text>
</comment>
<dbReference type="PANTHER" id="PTHR47496">
    <property type="entry name" value="CD27"/>
    <property type="match status" value="1"/>
</dbReference>
<sequence length="210" mass="24063">MLALLIVLLLSSHVLPLVQSLTCDESTEYEEHDQCCKKCEPGQIMEARCGTSSPDTPCRTCGKDYYMDVYNENFACHQCTTCTKEHMKYEKECSPKRDAVCTCDEGYICSDGKCEMCEKKPETYTPSPRPADIGTAPHTQNMHDHVDGSCQHQPISGPPKRATLDPVSAQRKRRYQCQCRRCVERQRNWRMSEKGGARRPLMRLRIEYLL</sequence>